<feature type="coiled-coil region" evidence="5">
    <location>
        <begin position="11"/>
        <end position="42"/>
    </location>
</feature>
<dbReference type="GO" id="GO:0003677">
    <property type="term" value="F:DNA binding"/>
    <property type="evidence" value="ECO:0007669"/>
    <property type="project" value="InterPro"/>
</dbReference>
<evidence type="ECO:0000256" key="2">
    <source>
        <dbReference type="ARBA" id="ARBA00022801"/>
    </source>
</evidence>
<accession>A0A955E0Y4</accession>
<dbReference type="GO" id="GO:0005829">
    <property type="term" value="C:cytosol"/>
    <property type="evidence" value="ECO:0007669"/>
    <property type="project" value="TreeGrafter"/>
</dbReference>
<keyword evidence="5" id="KW-0175">Coiled coil</keyword>
<keyword evidence="2" id="KW-0378">Hydrolase</keyword>
<evidence type="ECO:0000256" key="3">
    <source>
        <dbReference type="ARBA" id="ARBA00022806"/>
    </source>
</evidence>
<dbReference type="PANTHER" id="PTHR11070">
    <property type="entry name" value="UVRD / RECB / PCRA DNA HELICASE FAMILY MEMBER"/>
    <property type="match status" value="1"/>
</dbReference>
<sequence length="700" mass="80129">MSLDNKRDPIFEQELNKLKQVLAKLKNARKELLESLNTLGKDNLKHLSDLHDSAESSDYAMFIQQLHEKNVSFNLVDKIKRQDELTYLTSEPYFARLDLKKVVSGQANASSPEDAASHESIYIGKFGYNEDTPIVTDWRAPIASIFYKYRYPQKNVTYVSPDGEVTRDLLLKRTFEINDGELVKYYNNDLQLDENEIISDKISKRTGGVLEDIIETIQESQINIIESDPRQICVVQGTVGSGKSTVAIHKLAHIFFNYHGTILPERSILVTKSSVLVSYLATLFPKLGIFDVNYKTLRELVVNIIFRESIGIKYDLDDEEGLADFSIEKIDELNSKIQKIHNHYKAVFSELLKDESFERLTSFVYNSKMSVMENVADFVSDLEEELDFQKTYLKEHPNSIKEWLYKENISNLRKLIKKAKSIKQELDSKTFPAICSDSDINPKEILGYTDTLVYLYIHLKLYGFNKVLKFQYCVVDEGQDFSVLEYLLLGSVVIHGRFCILGDLNQSYLEEGLESWSQIEQVIEDASRAQTFVLDTNYRSTKQIIEYANKVLSPYTSDYLPIPINRPGPEVEELLFDTQDELFETFREKISSDLGMLDKSVGVIFFDDSLQAKVMEIVGDECVVNKVDKKVIVRLDEKSRISYIPKGVYVSSFQVCKGLEFSKVYVLGLNIGNINNFIKAKKAFVSVTRAMNEAVIMGLK</sequence>
<dbReference type="InterPro" id="IPR027417">
    <property type="entry name" value="P-loop_NTPase"/>
</dbReference>
<dbReference type="Gene3D" id="3.40.50.300">
    <property type="entry name" value="P-loop containing nucleotide triphosphate hydrolases"/>
    <property type="match status" value="2"/>
</dbReference>
<protein>
    <recommendedName>
        <fullName evidence="6">UvrD-like helicase ATP-binding domain-containing protein</fullName>
    </recommendedName>
</protein>
<dbReference type="InterPro" id="IPR014016">
    <property type="entry name" value="UvrD-like_ATP-bd"/>
</dbReference>
<dbReference type="AlphaFoldDB" id="A0A955E0Y4"/>
<dbReference type="Proteomes" id="UP000714817">
    <property type="component" value="Unassembled WGS sequence"/>
</dbReference>
<keyword evidence="3" id="KW-0347">Helicase</keyword>
<dbReference type="SUPFAM" id="SSF52540">
    <property type="entry name" value="P-loop containing nucleoside triphosphate hydrolases"/>
    <property type="match status" value="1"/>
</dbReference>
<gene>
    <name evidence="7" type="ORF">KDA10_01935</name>
</gene>
<evidence type="ECO:0000256" key="5">
    <source>
        <dbReference type="SAM" id="Coils"/>
    </source>
</evidence>
<evidence type="ECO:0000259" key="6">
    <source>
        <dbReference type="Pfam" id="PF00580"/>
    </source>
</evidence>
<dbReference type="GO" id="GO:0043138">
    <property type="term" value="F:3'-5' DNA helicase activity"/>
    <property type="evidence" value="ECO:0007669"/>
    <property type="project" value="TreeGrafter"/>
</dbReference>
<reference evidence="7" key="2">
    <citation type="journal article" date="2021" name="Microbiome">
        <title>Successional dynamics and alternative stable states in a saline activated sludge microbial community over 9 years.</title>
        <authorList>
            <person name="Wang Y."/>
            <person name="Ye J."/>
            <person name="Ju F."/>
            <person name="Liu L."/>
            <person name="Boyd J.A."/>
            <person name="Deng Y."/>
            <person name="Parks D.H."/>
            <person name="Jiang X."/>
            <person name="Yin X."/>
            <person name="Woodcroft B.J."/>
            <person name="Tyson G.W."/>
            <person name="Hugenholtz P."/>
            <person name="Polz M.F."/>
            <person name="Zhang T."/>
        </authorList>
    </citation>
    <scope>NUCLEOTIDE SEQUENCE</scope>
    <source>
        <strain evidence="7">HKST-UBA80</strain>
    </source>
</reference>
<dbReference type="GO" id="GO:0005524">
    <property type="term" value="F:ATP binding"/>
    <property type="evidence" value="ECO:0007669"/>
    <property type="project" value="UniProtKB-KW"/>
</dbReference>
<dbReference type="InterPro" id="IPR000212">
    <property type="entry name" value="DNA_helicase_UvrD/REP"/>
</dbReference>
<evidence type="ECO:0000256" key="4">
    <source>
        <dbReference type="ARBA" id="ARBA00022840"/>
    </source>
</evidence>
<comment type="caution">
    <text evidence="7">The sequence shown here is derived from an EMBL/GenBank/DDBJ whole genome shotgun (WGS) entry which is preliminary data.</text>
</comment>
<proteinExistence type="predicted"/>
<evidence type="ECO:0000313" key="8">
    <source>
        <dbReference type="Proteomes" id="UP000714817"/>
    </source>
</evidence>
<dbReference type="EMBL" id="JAGQNY010000006">
    <property type="protein sequence ID" value="MCA9302111.1"/>
    <property type="molecule type" value="Genomic_DNA"/>
</dbReference>
<name>A0A955E0Y4_UNCKA</name>
<dbReference type="PANTHER" id="PTHR11070:SF17">
    <property type="entry name" value="DNA HELICASE IV"/>
    <property type="match status" value="1"/>
</dbReference>
<dbReference type="GO" id="GO:0000725">
    <property type="term" value="P:recombinational repair"/>
    <property type="evidence" value="ECO:0007669"/>
    <property type="project" value="TreeGrafter"/>
</dbReference>
<keyword evidence="4" id="KW-0067">ATP-binding</keyword>
<reference evidence="7" key="1">
    <citation type="submission" date="2020-04" db="EMBL/GenBank/DDBJ databases">
        <authorList>
            <person name="Zhang T."/>
        </authorList>
    </citation>
    <scope>NUCLEOTIDE SEQUENCE</scope>
    <source>
        <strain evidence="7">HKST-UBA80</strain>
    </source>
</reference>
<evidence type="ECO:0000256" key="1">
    <source>
        <dbReference type="ARBA" id="ARBA00022741"/>
    </source>
</evidence>
<dbReference type="GO" id="GO:0016787">
    <property type="term" value="F:hydrolase activity"/>
    <property type="evidence" value="ECO:0007669"/>
    <property type="project" value="UniProtKB-KW"/>
</dbReference>
<evidence type="ECO:0000313" key="7">
    <source>
        <dbReference type="EMBL" id="MCA9302111.1"/>
    </source>
</evidence>
<dbReference type="Pfam" id="PF00580">
    <property type="entry name" value="UvrD-helicase"/>
    <property type="match status" value="1"/>
</dbReference>
<feature type="domain" description="UvrD-like helicase ATP-binding" evidence="6">
    <location>
        <begin position="219"/>
        <end position="507"/>
    </location>
</feature>
<keyword evidence="1" id="KW-0547">Nucleotide-binding</keyword>
<organism evidence="7 8">
    <name type="scientific">candidate division WWE3 bacterium</name>
    <dbReference type="NCBI Taxonomy" id="2053526"/>
    <lineage>
        <taxon>Bacteria</taxon>
        <taxon>Katanobacteria</taxon>
    </lineage>
</organism>